<dbReference type="Gene3D" id="3.90.226.10">
    <property type="entry name" value="2-enoyl-CoA Hydratase, Chain A, domain 1"/>
    <property type="match status" value="1"/>
</dbReference>
<organism evidence="2 3">
    <name type="scientific">Deinococcus koreensis</name>
    <dbReference type="NCBI Taxonomy" id="2054903"/>
    <lineage>
        <taxon>Bacteria</taxon>
        <taxon>Thermotogati</taxon>
        <taxon>Deinococcota</taxon>
        <taxon>Deinococci</taxon>
        <taxon>Deinococcales</taxon>
        <taxon>Deinococcaceae</taxon>
        <taxon>Deinococcus</taxon>
    </lineage>
</organism>
<dbReference type="EMBL" id="PPPD01000001">
    <property type="protein sequence ID" value="PNY80036.1"/>
    <property type="molecule type" value="Genomic_DNA"/>
</dbReference>
<name>A0A2K3UU28_9DEIO</name>
<dbReference type="SMART" id="SM00245">
    <property type="entry name" value="TSPc"/>
    <property type="match status" value="1"/>
</dbReference>
<dbReference type="OrthoDB" id="7266775at2"/>
<dbReference type="PROSITE" id="PS50106">
    <property type="entry name" value="PDZ"/>
    <property type="match status" value="1"/>
</dbReference>
<reference evidence="2 3" key="1">
    <citation type="submission" date="2018-01" db="EMBL/GenBank/DDBJ databases">
        <title>Deinococcus koreensis sp. nov., a radiation-resistant bacterium isolated from river water.</title>
        <authorList>
            <person name="Choi A."/>
        </authorList>
    </citation>
    <scope>NUCLEOTIDE SEQUENCE [LARGE SCALE GENOMIC DNA]</scope>
    <source>
        <strain evidence="2 3">SJW1-2</strain>
    </source>
</reference>
<dbReference type="GO" id="GO:0006508">
    <property type="term" value="P:proteolysis"/>
    <property type="evidence" value="ECO:0007669"/>
    <property type="project" value="InterPro"/>
</dbReference>
<dbReference type="InterPro" id="IPR041489">
    <property type="entry name" value="PDZ_6"/>
</dbReference>
<dbReference type="InterPro" id="IPR001478">
    <property type="entry name" value="PDZ"/>
</dbReference>
<dbReference type="InterPro" id="IPR036034">
    <property type="entry name" value="PDZ_sf"/>
</dbReference>
<dbReference type="GO" id="GO:0008236">
    <property type="term" value="F:serine-type peptidase activity"/>
    <property type="evidence" value="ECO:0007669"/>
    <property type="project" value="InterPro"/>
</dbReference>
<dbReference type="SUPFAM" id="SSF50156">
    <property type="entry name" value="PDZ domain-like"/>
    <property type="match status" value="1"/>
</dbReference>
<dbReference type="GO" id="GO:0030288">
    <property type="term" value="C:outer membrane-bounded periplasmic space"/>
    <property type="evidence" value="ECO:0007669"/>
    <property type="project" value="TreeGrafter"/>
</dbReference>
<dbReference type="Pfam" id="PF17820">
    <property type="entry name" value="PDZ_6"/>
    <property type="match status" value="1"/>
</dbReference>
<dbReference type="Gene3D" id="2.30.42.10">
    <property type="match status" value="1"/>
</dbReference>
<proteinExistence type="predicted"/>
<dbReference type="PANTHER" id="PTHR32060:SF30">
    <property type="entry name" value="CARBOXY-TERMINAL PROCESSING PROTEASE CTPA"/>
    <property type="match status" value="1"/>
</dbReference>
<dbReference type="SUPFAM" id="SSF52096">
    <property type="entry name" value="ClpP/crotonase"/>
    <property type="match status" value="1"/>
</dbReference>
<feature type="domain" description="PDZ" evidence="1">
    <location>
        <begin position="92"/>
        <end position="181"/>
    </location>
</feature>
<dbReference type="PANTHER" id="PTHR32060">
    <property type="entry name" value="TAIL-SPECIFIC PROTEASE"/>
    <property type="match status" value="1"/>
</dbReference>
<comment type="caution">
    <text evidence="2">The sequence shown here is derived from an EMBL/GenBank/DDBJ whole genome shotgun (WGS) entry which is preliminary data.</text>
</comment>
<dbReference type="CDD" id="cd06567">
    <property type="entry name" value="Peptidase_S41"/>
    <property type="match status" value="1"/>
</dbReference>
<accession>A0A2K3UU28</accession>
<sequence>MRALCLGLTLGAAWASPATDLYQAATGRALREYYGWSTADLPALSEKYRGILEERCAPAGDACDFATARGVLGDLLREFGDAHMAVRDPEAALRLQEVSQDLAVPRTGARVVRVEGGLLVVSLMPGSPAEQGGLKVNDLLTTVNGEAAGKRGAVNAAVGPNEFIRLERAGAPLQVTLRRAGQAEQSLSLSTRILQARDVPTLGWAGPDGRVAVISYPTFLPSDASELFLARLQEAKAAGARALVVDLRFNGGGSLAECVAAASVFAPVQYRMQFRQGSQTYRGLNGAEPRPLDLLVNGDRPGVWTGPAAILVGPNTASCSEVFTFFARQAGVLAVGEATRGVGNSGVTFGPLPDGGVMAVTILRAFTADGQPLPERITPDVLAPLDIGLLTTQGRDTTLEAALQALQAGAADQTPAVGAP</sequence>
<dbReference type="GO" id="GO:0007165">
    <property type="term" value="P:signal transduction"/>
    <property type="evidence" value="ECO:0007669"/>
    <property type="project" value="TreeGrafter"/>
</dbReference>
<evidence type="ECO:0000313" key="2">
    <source>
        <dbReference type="EMBL" id="PNY80036.1"/>
    </source>
</evidence>
<evidence type="ECO:0000259" key="1">
    <source>
        <dbReference type="PROSITE" id="PS50106"/>
    </source>
</evidence>
<keyword evidence="3" id="KW-1185">Reference proteome</keyword>
<dbReference type="InterPro" id="IPR005151">
    <property type="entry name" value="Tail-specific_protease"/>
</dbReference>
<dbReference type="GO" id="GO:0004175">
    <property type="term" value="F:endopeptidase activity"/>
    <property type="evidence" value="ECO:0007669"/>
    <property type="project" value="TreeGrafter"/>
</dbReference>
<dbReference type="Pfam" id="PF03572">
    <property type="entry name" value="Peptidase_S41"/>
    <property type="match status" value="1"/>
</dbReference>
<evidence type="ECO:0000313" key="3">
    <source>
        <dbReference type="Proteomes" id="UP000236379"/>
    </source>
</evidence>
<protein>
    <submittedName>
        <fullName evidence="2">Peptidase S41</fullName>
    </submittedName>
</protein>
<dbReference type="InterPro" id="IPR029045">
    <property type="entry name" value="ClpP/crotonase-like_dom_sf"/>
</dbReference>
<gene>
    <name evidence="2" type="ORF">CVO96_00515</name>
</gene>
<dbReference type="Proteomes" id="UP000236379">
    <property type="component" value="Unassembled WGS sequence"/>
</dbReference>
<dbReference type="AlphaFoldDB" id="A0A2K3UU28"/>
<dbReference type="SMART" id="SM00228">
    <property type="entry name" value="PDZ"/>
    <property type="match status" value="1"/>
</dbReference>